<dbReference type="Proteomes" id="UP000009168">
    <property type="component" value="Unassembled WGS sequence"/>
</dbReference>
<dbReference type="InterPro" id="IPR011011">
    <property type="entry name" value="Znf_FYVE_PHD"/>
</dbReference>
<dbReference type="Gene3D" id="3.30.40.10">
    <property type="entry name" value="Zinc/RING finger domain, C3HC4 (zinc finger)"/>
    <property type="match status" value="1"/>
</dbReference>
<evidence type="ECO:0000256" key="2">
    <source>
        <dbReference type="ARBA" id="ARBA00022771"/>
    </source>
</evidence>
<dbReference type="InterPro" id="IPR000306">
    <property type="entry name" value="Znf_FYVE"/>
</dbReference>
<dbReference type="RefSeq" id="XP_001021194.2">
    <property type="nucleotide sequence ID" value="XM_001021194.2"/>
</dbReference>
<feature type="coiled-coil region" evidence="5">
    <location>
        <begin position="580"/>
        <end position="711"/>
    </location>
</feature>
<dbReference type="SMART" id="SM00064">
    <property type="entry name" value="FYVE"/>
    <property type="match status" value="1"/>
</dbReference>
<dbReference type="AlphaFoldDB" id="Q23WN1"/>
<feature type="coiled-coil region" evidence="5">
    <location>
        <begin position="401"/>
        <end position="469"/>
    </location>
</feature>
<reference evidence="9" key="1">
    <citation type="journal article" date="2006" name="PLoS Biol.">
        <title>Macronuclear genome sequence of the ciliate Tetrahymena thermophila, a model eukaryote.</title>
        <authorList>
            <person name="Eisen J.A."/>
            <person name="Coyne R.S."/>
            <person name="Wu M."/>
            <person name="Wu D."/>
            <person name="Thiagarajan M."/>
            <person name="Wortman J.R."/>
            <person name="Badger J.H."/>
            <person name="Ren Q."/>
            <person name="Amedeo P."/>
            <person name="Jones K.M."/>
            <person name="Tallon L.J."/>
            <person name="Delcher A.L."/>
            <person name="Salzberg S.L."/>
            <person name="Silva J.C."/>
            <person name="Haas B.J."/>
            <person name="Majoros W.H."/>
            <person name="Farzad M."/>
            <person name="Carlton J.M."/>
            <person name="Smith R.K. Jr."/>
            <person name="Garg J."/>
            <person name="Pearlman R.E."/>
            <person name="Karrer K.M."/>
            <person name="Sun L."/>
            <person name="Manning G."/>
            <person name="Elde N.C."/>
            <person name="Turkewitz A.P."/>
            <person name="Asai D.J."/>
            <person name="Wilkes D.E."/>
            <person name="Wang Y."/>
            <person name="Cai H."/>
            <person name="Collins K."/>
            <person name="Stewart B.A."/>
            <person name="Lee S.R."/>
            <person name="Wilamowska K."/>
            <person name="Weinberg Z."/>
            <person name="Ruzzo W.L."/>
            <person name="Wloga D."/>
            <person name="Gaertig J."/>
            <person name="Frankel J."/>
            <person name="Tsao C.-C."/>
            <person name="Gorovsky M.A."/>
            <person name="Keeling P.J."/>
            <person name="Waller R.F."/>
            <person name="Patron N.J."/>
            <person name="Cherry J.M."/>
            <person name="Stover N.A."/>
            <person name="Krieger C.J."/>
            <person name="del Toro C."/>
            <person name="Ryder H.F."/>
            <person name="Williamson S.C."/>
            <person name="Barbeau R.A."/>
            <person name="Hamilton E.P."/>
            <person name="Orias E."/>
        </authorList>
    </citation>
    <scope>NUCLEOTIDE SEQUENCE [LARGE SCALE GENOMIC DNA]</scope>
    <source>
        <strain evidence="9">SB210</strain>
    </source>
</reference>
<feature type="region of interest" description="Disordered" evidence="6">
    <location>
        <begin position="803"/>
        <end position="846"/>
    </location>
</feature>
<dbReference type="InParanoid" id="Q23WN1"/>
<evidence type="ECO:0000256" key="3">
    <source>
        <dbReference type="ARBA" id="ARBA00022833"/>
    </source>
</evidence>
<dbReference type="OrthoDB" id="10018316at2759"/>
<evidence type="ECO:0000313" key="8">
    <source>
        <dbReference type="EMBL" id="EAS00949.2"/>
    </source>
</evidence>
<feature type="compositionally biased region" description="Basic and acidic residues" evidence="6">
    <location>
        <begin position="836"/>
        <end position="846"/>
    </location>
</feature>
<accession>Q23WN1</accession>
<dbReference type="InterPro" id="IPR017455">
    <property type="entry name" value="Znf_FYVE-rel"/>
</dbReference>
<evidence type="ECO:0000256" key="5">
    <source>
        <dbReference type="SAM" id="Coils"/>
    </source>
</evidence>
<protein>
    <recommendedName>
        <fullName evidence="7">FYVE-type domain-containing protein</fullName>
    </recommendedName>
</protein>
<keyword evidence="5" id="KW-0175">Coiled coil</keyword>
<dbReference type="STRING" id="312017.Q23WN1"/>
<name>Q23WN1_TETTS</name>
<feature type="domain" description="FYVE-type" evidence="7">
    <location>
        <begin position="5"/>
        <end position="65"/>
    </location>
</feature>
<keyword evidence="1" id="KW-0479">Metal-binding</keyword>
<dbReference type="KEGG" id="tet:TTHERM_00923140"/>
<evidence type="ECO:0000259" key="7">
    <source>
        <dbReference type="PROSITE" id="PS50178"/>
    </source>
</evidence>
<dbReference type="HOGENOM" id="CLU_341817_0_0_1"/>
<keyword evidence="9" id="KW-1185">Reference proteome</keyword>
<keyword evidence="3" id="KW-0862">Zinc</keyword>
<evidence type="ECO:0000256" key="4">
    <source>
        <dbReference type="PROSITE-ProRule" id="PRU00091"/>
    </source>
</evidence>
<keyword evidence="2 4" id="KW-0863">Zinc-finger</keyword>
<dbReference type="CDD" id="cd00065">
    <property type="entry name" value="FYVE_like_SF"/>
    <property type="match status" value="1"/>
</dbReference>
<evidence type="ECO:0000256" key="6">
    <source>
        <dbReference type="SAM" id="MobiDB-lite"/>
    </source>
</evidence>
<sequence>MKARVEKKKHCQSCNAKFGLTTHKHMCKRCHAIICSECTKQKIQIIQYTDKKPHKICLNCSDDYQHNTNLKVTGKLQWAVDSNIMKQWLKNINTIDKDKLQKQYEDVLQTTSPLIKSEEFQEYVKNIEQQINAGNSMKHFNYSFLEMVHSVWGQEPDIHKIKQQIINVIKAFFIDFPDQESPLTFKQEYVDFAVFLLIFGQESSVWRMMKEIYGIIIPIESISHITNNDFNYGEKYLMNFLLDKINYDFNSQECNNIYRFIQDRGIELINSFFANQANFQTSYQIFNNVINIPYNRRWSELLRSLGVFIIENKDVIGQNYEKVVWDEMKTELNINTKWKRMKEKMDVYIYFQIADNRQMNRFSMIEDCQQSEMDSLLPSTEDIIEENKMLKKEVFQIFKVKQLITQKMDELDEMRMELQKRELVRQKYEDNLKKFNEIQQKYNEMRLSYQELQQDNQFLQEKLMRFSTNIGHQNYITYEDSKRAASLINLSQSQQKNKQNIIDDDFLTNILQDKERIANTIVIEENKAQDKIQNDNVLQFKKASSIVEEHTVKSGQDNLQVKENNNICNQNHIKKESVEIVEKKHELEQINSLKKDLEDLENKNKYYLSQFQSQGDQILKQKLEISKKDNEIEKLKLDLSKEKDAHTQSKLNYEKQLLDQKNEYEKQIKQLKDENQINQIEQKYKSELAQLKEKIDQLNLYNQILQQEKTELFLQKQNLFQQVNSLSSQINNSQGGSQEVSTNKPEIDILRNTITKLELEINSLKDDNSQLEKKLTNNSEKEQIINSLQLQVKNLQQEIKDSTYQTKQQNKLSDSINHSELSTTESANKSPTLNFDKNEVKQGEND</sequence>
<dbReference type="InterPro" id="IPR013083">
    <property type="entry name" value="Znf_RING/FYVE/PHD"/>
</dbReference>
<feature type="compositionally biased region" description="Polar residues" evidence="6">
    <location>
        <begin position="803"/>
        <end position="835"/>
    </location>
</feature>
<dbReference type="SUPFAM" id="SSF57903">
    <property type="entry name" value="FYVE/PHD zinc finger"/>
    <property type="match status" value="1"/>
</dbReference>
<organism evidence="8 9">
    <name type="scientific">Tetrahymena thermophila (strain SB210)</name>
    <dbReference type="NCBI Taxonomy" id="312017"/>
    <lineage>
        <taxon>Eukaryota</taxon>
        <taxon>Sar</taxon>
        <taxon>Alveolata</taxon>
        <taxon>Ciliophora</taxon>
        <taxon>Intramacronucleata</taxon>
        <taxon>Oligohymenophorea</taxon>
        <taxon>Hymenostomatida</taxon>
        <taxon>Tetrahymenina</taxon>
        <taxon>Tetrahymenidae</taxon>
        <taxon>Tetrahymena</taxon>
    </lineage>
</organism>
<gene>
    <name evidence="8" type="ORF">TTHERM_00923140</name>
</gene>
<dbReference type="PROSITE" id="PS50178">
    <property type="entry name" value="ZF_FYVE"/>
    <property type="match status" value="1"/>
</dbReference>
<evidence type="ECO:0000313" key="9">
    <source>
        <dbReference type="Proteomes" id="UP000009168"/>
    </source>
</evidence>
<dbReference type="EMBL" id="GG662607">
    <property type="protein sequence ID" value="EAS00949.2"/>
    <property type="molecule type" value="Genomic_DNA"/>
</dbReference>
<dbReference type="Pfam" id="PF01363">
    <property type="entry name" value="FYVE"/>
    <property type="match status" value="1"/>
</dbReference>
<evidence type="ECO:0000256" key="1">
    <source>
        <dbReference type="ARBA" id="ARBA00022723"/>
    </source>
</evidence>
<dbReference type="GO" id="GO:0008270">
    <property type="term" value="F:zinc ion binding"/>
    <property type="evidence" value="ECO:0007669"/>
    <property type="project" value="UniProtKB-KW"/>
</dbReference>
<dbReference type="GeneID" id="7841383"/>
<proteinExistence type="predicted"/>